<dbReference type="EMBL" id="MKCS01000003">
    <property type="protein sequence ID" value="OHX10833.1"/>
    <property type="molecule type" value="Genomic_DNA"/>
</dbReference>
<evidence type="ECO:0000256" key="3">
    <source>
        <dbReference type="ARBA" id="ARBA00005254"/>
    </source>
</evidence>
<comment type="pathway">
    <text evidence="2">Lipid metabolism; fatty acid beta-oxidation.</text>
</comment>
<dbReference type="GO" id="GO:0005737">
    <property type="term" value="C:cytoplasm"/>
    <property type="evidence" value="ECO:0007669"/>
    <property type="project" value="UniProtKB-ARBA"/>
</dbReference>
<keyword evidence="7" id="KW-0576">Peroxisome</keyword>
<dbReference type="GO" id="GO:0006635">
    <property type="term" value="P:fatty acid beta-oxidation"/>
    <property type="evidence" value="ECO:0007669"/>
    <property type="project" value="UniProtKB-UniPathway"/>
</dbReference>
<keyword evidence="5" id="KW-0007">Acetylation</keyword>
<comment type="caution">
    <text evidence="10">The sequence shown here is derived from an EMBL/GenBank/DDBJ whole genome shotgun (WGS) entry which is preliminary data.</text>
</comment>
<dbReference type="InterPro" id="IPR045002">
    <property type="entry name" value="Ech1-like"/>
</dbReference>
<keyword evidence="8" id="KW-0413">Isomerase</keyword>
<comment type="subcellular location">
    <subcellularLocation>
        <location evidence="1">Peroxisome</location>
    </subcellularLocation>
</comment>
<dbReference type="InterPro" id="IPR001753">
    <property type="entry name" value="Enoyl-CoA_hydra/iso"/>
</dbReference>
<organism evidence="10 12">
    <name type="scientific">Chromobacterium sphagni</name>
    <dbReference type="NCBI Taxonomy" id="1903179"/>
    <lineage>
        <taxon>Bacteria</taxon>
        <taxon>Pseudomonadati</taxon>
        <taxon>Pseudomonadota</taxon>
        <taxon>Betaproteobacteria</taxon>
        <taxon>Neisseriales</taxon>
        <taxon>Chromobacteriaceae</taxon>
        <taxon>Chromobacterium</taxon>
    </lineage>
</organism>
<dbReference type="PANTHER" id="PTHR43149:SF1">
    <property type="entry name" value="DELTA(3,5)-DELTA(2,4)-DIENOYL-COA ISOMERASE, MITOCHONDRIAL"/>
    <property type="match status" value="1"/>
</dbReference>
<name>A0A1S1WUG4_9NEIS</name>
<keyword evidence="13" id="KW-1185">Reference proteome</keyword>
<dbReference type="PANTHER" id="PTHR43149">
    <property type="entry name" value="ENOYL-COA HYDRATASE"/>
    <property type="match status" value="1"/>
</dbReference>
<dbReference type="Proteomes" id="UP000180088">
    <property type="component" value="Unassembled WGS sequence"/>
</dbReference>
<dbReference type="STRING" id="1903179.BI347_20215"/>
<evidence type="ECO:0000256" key="2">
    <source>
        <dbReference type="ARBA" id="ARBA00005005"/>
    </source>
</evidence>
<evidence type="ECO:0000256" key="8">
    <source>
        <dbReference type="ARBA" id="ARBA00023235"/>
    </source>
</evidence>
<dbReference type="InterPro" id="IPR029045">
    <property type="entry name" value="ClpP/crotonase-like_dom_sf"/>
</dbReference>
<dbReference type="Pfam" id="PF00378">
    <property type="entry name" value="ECH_1"/>
    <property type="match status" value="1"/>
</dbReference>
<dbReference type="FunFam" id="3.90.226.10:FF:000024">
    <property type="entry name" value="Delta3,5-delta2,4-dienoyl-CoA isomerase"/>
    <property type="match status" value="1"/>
</dbReference>
<evidence type="ECO:0000313" key="10">
    <source>
        <dbReference type="EMBL" id="OHX10833.1"/>
    </source>
</evidence>
<sequence>MISLQTLTVELNDKVALLRFNRADKANAFNQQMWQDLRSALDWADGESGARAVVLAGHGKHFCSGIDLSMLIGLQSAIADECEGRKRDKLRRLILDLQDCVTSLERCRKPVIAAIHGACLGGGLDIALAADFRFASVDAVFGVREVDIGMVADVGSLQRLPRVVGEGVARELALTGRDMVAEEALEARLVNRVLPDAESVLAAALQSARLIAGKSPLAVRGSKEVLNYSRDHSVADGLQFVAGWNAAMLISEDIQKAGMAAMMKQEVSFRD</sequence>
<dbReference type="Proteomes" id="UP000180280">
    <property type="component" value="Unassembled WGS sequence"/>
</dbReference>
<evidence type="ECO:0000256" key="9">
    <source>
        <dbReference type="RuleBase" id="RU003707"/>
    </source>
</evidence>
<evidence type="ECO:0000256" key="1">
    <source>
        <dbReference type="ARBA" id="ARBA00004275"/>
    </source>
</evidence>
<dbReference type="EMBL" id="MKCT01000033">
    <property type="protein sequence ID" value="OHX19520.1"/>
    <property type="molecule type" value="Genomic_DNA"/>
</dbReference>
<dbReference type="NCBIfam" id="NF004794">
    <property type="entry name" value="PRK06142.1"/>
    <property type="match status" value="1"/>
</dbReference>
<accession>A0A1S1WUG4</accession>
<evidence type="ECO:0000256" key="5">
    <source>
        <dbReference type="ARBA" id="ARBA00022990"/>
    </source>
</evidence>
<proteinExistence type="inferred from homology"/>
<evidence type="ECO:0000313" key="12">
    <source>
        <dbReference type="Proteomes" id="UP000180088"/>
    </source>
</evidence>
<protein>
    <submittedName>
        <fullName evidence="10">Enoyl-CoA hydratase</fullName>
    </submittedName>
</protein>
<dbReference type="FunFam" id="1.10.12.10:FF:000004">
    <property type="entry name" value="Delta3,5-delta2,4-dienoyl-CoA isomerase"/>
    <property type="match status" value="1"/>
</dbReference>
<dbReference type="Gene3D" id="3.90.226.10">
    <property type="entry name" value="2-enoyl-CoA Hydratase, Chain A, domain 1"/>
    <property type="match status" value="1"/>
</dbReference>
<dbReference type="UniPathway" id="UPA00659"/>
<keyword evidence="4" id="KW-0276">Fatty acid metabolism</keyword>
<evidence type="ECO:0000256" key="7">
    <source>
        <dbReference type="ARBA" id="ARBA00023140"/>
    </source>
</evidence>
<reference evidence="12 13" key="1">
    <citation type="submission" date="2016-09" db="EMBL/GenBank/DDBJ databases">
        <title>Chromobacterium muskegensis sp. nov., an insecticidal bacterium isolated from Sphagnum bogs.</title>
        <authorList>
            <person name="Sparks M.E."/>
            <person name="Blackburn M.B."/>
            <person name="Gundersen-Rindal D.E."/>
            <person name="Mitchell A."/>
            <person name="Farrar R."/>
            <person name="Kuhar D."/>
        </authorList>
    </citation>
    <scope>NUCLEOTIDE SEQUENCE [LARGE SCALE GENOMIC DNA]</scope>
    <source>
        <strain evidence="11 13">14B-1</strain>
        <strain evidence="10 12">37-2</strain>
    </source>
</reference>
<dbReference type="GO" id="GO:0051750">
    <property type="term" value="F:delta(3,5)-delta(2,4)-dienoyl-CoA isomerase activity"/>
    <property type="evidence" value="ECO:0007669"/>
    <property type="project" value="TreeGrafter"/>
</dbReference>
<dbReference type="AlphaFoldDB" id="A0A1S1WUG4"/>
<gene>
    <name evidence="11" type="ORF">BI344_17850</name>
    <name evidence="10" type="ORF">BI347_20215</name>
</gene>
<dbReference type="PROSITE" id="PS00166">
    <property type="entry name" value="ENOYL_COA_HYDRATASE"/>
    <property type="match status" value="1"/>
</dbReference>
<dbReference type="RefSeq" id="WP_071113475.1">
    <property type="nucleotide sequence ID" value="NZ_MKCS01000003.1"/>
</dbReference>
<evidence type="ECO:0000256" key="4">
    <source>
        <dbReference type="ARBA" id="ARBA00022832"/>
    </source>
</evidence>
<dbReference type="SUPFAM" id="SSF52096">
    <property type="entry name" value="ClpP/crotonase"/>
    <property type="match status" value="1"/>
</dbReference>
<evidence type="ECO:0000256" key="6">
    <source>
        <dbReference type="ARBA" id="ARBA00023098"/>
    </source>
</evidence>
<keyword evidence="6" id="KW-0443">Lipid metabolism</keyword>
<dbReference type="Gene3D" id="1.10.12.10">
    <property type="entry name" value="Lyase 2-enoyl-coa Hydratase, Chain A, domain 2"/>
    <property type="match status" value="1"/>
</dbReference>
<dbReference type="InterPro" id="IPR018376">
    <property type="entry name" value="Enoyl-CoA_hyd/isom_CS"/>
</dbReference>
<evidence type="ECO:0000313" key="11">
    <source>
        <dbReference type="EMBL" id="OHX19520.1"/>
    </source>
</evidence>
<evidence type="ECO:0000313" key="13">
    <source>
        <dbReference type="Proteomes" id="UP000180280"/>
    </source>
</evidence>
<dbReference type="InterPro" id="IPR014748">
    <property type="entry name" value="Enoyl-CoA_hydra_C"/>
</dbReference>
<dbReference type="CDD" id="cd06558">
    <property type="entry name" value="crotonase-like"/>
    <property type="match status" value="1"/>
</dbReference>
<comment type="similarity">
    <text evidence="3 9">Belongs to the enoyl-CoA hydratase/isomerase family.</text>
</comment>